<gene>
    <name evidence="1" type="ORF">SAMN05192529_102127</name>
</gene>
<reference evidence="1 2" key="1">
    <citation type="submission" date="2016-10" db="EMBL/GenBank/DDBJ databases">
        <authorList>
            <person name="de Groot N.N."/>
        </authorList>
    </citation>
    <scope>NUCLEOTIDE SEQUENCE [LARGE SCALE GENOMIC DNA]</scope>
    <source>
        <strain evidence="1 2">Vu-144</strain>
    </source>
</reference>
<keyword evidence="2" id="KW-1185">Reference proteome</keyword>
<dbReference type="OrthoDB" id="9553970at2"/>
<sequence length="126" mass="14551">MKRHILKGIIKAEDKVFCEGDYLTIGDNSLSEYFEDNLNGRIVSARYWIADKEMPYNDLLKTHIKQLYGSTDYSHGVAYSEHTGYLWTDDEAKIGGHDLVEELTSHDTKYCYLEIDEYEVGDDTPD</sequence>
<evidence type="ECO:0000313" key="2">
    <source>
        <dbReference type="Proteomes" id="UP000199041"/>
    </source>
</evidence>
<name>A0A1H3W4L0_9BACT</name>
<evidence type="ECO:0000313" key="1">
    <source>
        <dbReference type="EMBL" id="SDZ81996.1"/>
    </source>
</evidence>
<dbReference type="RefSeq" id="WP_091393064.1">
    <property type="nucleotide sequence ID" value="NZ_FNQY01000002.1"/>
</dbReference>
<proteinExistence type="predicted"/>
<organism evidence="1 2">
    <name type="scientific">Arachidicoccus rhizosphaerae</name>
    <dbReference type="NCBI Taxonomy" id="551991"/>
    <lineage>
        <taxon>Bacteria</taxon>
        <taxon>Pseudomonadati</taxon>
        <taxon>Bacteroidota</taxon>
        <taxon>Chitinophagia</taxon>
        <taxon>Chitinophagales</taxon>
        <taxon>Chitinophagaceae</taxon>
        <taxon>Arachidicoccus</taxon>
    </lineage>
</organism>
<accession>A0A1H3W4L0</accession>
<dbReference type="Proteomes" id="UP000199041">
    <property type="component" value="Unassembled WGS sequence"/>
</dbReference>
<dbReference type="STRING" id="551991.SAMN05192529_102127"/>
<protein>
    <submittedName>
        <fullName evidence="1">Uncharacterized protein</fullName>
    </submittedName>
</protein>
<dbReference type="EMBL" id="FNQY01000002">
    <property type="protein sequence ID" value="SDZ81996.1"/>
    <property type="molecule type" value="Genomic_DNA"/>
</dbReference>
<dbReference type="AlphaFoldDB" id="A0A1H3W4L0"/>